<evidence type="ECO:0000256" key="1">
    <source>
        <dbReference type="ARBA" id="ARBA00022741"/>
    </source>
</evidence>
<dbReference type="NCBIfam" id="TIGR01967">
    <property type="entry name" value="DEAH_box_HrpA"/>
    <property type="match status" value="1"/>
</dbReference>
<dbReference type="GO" id="GO:0003723">
    <property type="term" value="F:RNA binding"/>
    <property type="evidence" value="ECO:0007669"/>
    <property type="project" value="TreeGrafter"/>
</dbReference>
<sequence>MSDSTQRPPRGSADGGPARDERAASADAPRPPKTARPARPPRAGGSGQGERAPRAEGAPRPERGQRPPRAEGAERADQAPRPERTERSPRGDRADRPPRAERTEQARRPERAEQAPRPERTERSPRADRADQPPRTERPERPIPAITYPEDLPVSARRDEIARAIAAHQVVIVSGETGSGKTTQLPKICLELGRGRQRMIGHTQPRRLAATSVAKRIAEELNTPMGEVVGYQVRFNDRTGPNASIKLMTDGILLAESQRDPLLRRYDTIIIDEAHERSLNIDFLLGYLKQLLPRRPDLKVIITSATIDAERFARHFAPAPDQLAPVIEVSGRLYPVEVRYRPVQQPLSDDDAAAATGNRRGGERGGERGGDKSGPGQRLSGDEERDLIDAIVDAVDECARHGPGDVLVFLPGEREIREAAEALRKHHPAATEILPLFARLSQAEQEQIFHPRGNARRVVLATNVAETSLTVPGIRFVVDSGLARIKRYSWRNKVEQLRIEPISRASANQRAGRCGRVAPGLCIRLYDELDFNNRAAFTDPEVLRSSLASVILRMKSLRLDDIEAFPFVEAPPGRAVADGYHLLQELGAIEMNEEAEAGTNPAFVLTRTGEDLARLPVDPRIGRMILAAREHQCLAEMLIIAAALSVQDPRDRPMAEREAAEAAHAKFADDKSEFVSFLKLWKWYGEQVQHKGSQRKLVALLRQNFLSPIRLREWHDVHGQLAAVVGEQGWRVNASEATYEQLHLALLTGLLGNIGFKGEDAGLYHGAREIRFLIHPGSNLAKKGGRWIVAGELVDTTRLYARCVARIEPTWLERAAGHLLRRNWSDPRWEKKAGQVVANERATLYGLTVYSGRRIHYGRVNPAHARELFIRQALVPSEIDTRLAFVAHNRKLIAGIEKLEHQTRRPDILVDDELIYAFYDRQLPADISQTASLEKWVHGLDKDRAAQLMLTRDELMRHEAAGVTTDVFPKKVEWQGVVMPLDYHFEPGSPRDGVTLSVPLFALNQLDAQRCEWLVPGMLKEKVQLLLKSLPQKLRRHCVPLPDYASGFFDRWFEQMNDPQQGLVDALIADMWKQVQVRPVPSDFKLETLPAHLFMNFKVVDEHGRMLAAGRNLAQLRAELGKQAQATFQQLAARDTEVAQALAHENLTSWSFGPLPEIMEIKRGGQSVIGYPALVDRGAHCDLDVFDDPEEARRHHRAGLLRLFRLALREQVKFLEKNLTDLTKMSMLYMTLGTQEELRDQVIDCALAQACLAEPWPVNEQQFESRRAEGKGRLGLLAQEVARLAGAILTEFGALQRKLPQAKAHAAAYADLQQQIGALMPKWFVRETAYAQLAHFPRYLKAAVARIDKLRADPARDARLMAEMAPLLTQYQRARAALKGAPDPRLDEFRWLLEELRVALFAQELRTPMPVSVKRLMKTWESLRR</sequence>
<dbReference type="PANTHER" id="PTHR18934">
    <property type="entry name" value="ATP-DEPENDENT RNA HELICASE"/>
    <property type="match status" value="1"/>
</dbReference>
<dbReference type="Gene3D" id="3.40.50.300">
    <property type="entry name" value="P-loop containing nucleotide triphosphate hydrolases"/>
    <property type="match status" value="2"/>
</dbReference>
<reference evidence="8 9" key="1">
    <citation type="submission" date="2017-05" db="EMBL/GenBank/DDBJ databases">
        <title>Complete and WGS of Bordetella genogroups.</title>
        <authorList>
            <person name="Spilker T."/>
            <person name="LiPuma J."/>
        </authorList>
    </citation>
    <scope>NUCLEOTIDE SEQUENCE [LARGE SCALE GENOMIC DNA]</scope>
    <source>
        <strain evidence="8 9">AU10456</strain>
    </source>
</reference>
<dbReference type="Pfam" id="PF07717">
    <property type="entry name" value="OB_NTP_bind"/>
    <property type="match status" value="1"/>
</dbReference>
<dbReference type="Pfam" id="PF21010">
    <property type="entry name" value="HA2_C"/>
    <property type="match status" value="1"/>
</dbReference>
<evidence type="ECO:0000256" key="5">
    <source>
        <dbReference type="SAM" id="MobiDB-lite"/>
    </source>
</evidence>
<dbReference type="SUPFAM" id="SSF52540">
    <property type="entry name" value="P-loop containing nucleoside triphosphate hydrolases"/>
    <property type="match status" value="1"/>
</dbReference>
<dbReference type="InterPro" id="IPR003593">
    <property type="entry name" value="AAA+_ATPase"/>
</dbReference>
<dbReference type="Gene3D" id="1.20.120.1080">
    <property type="match status" value="1"/>
</dbReference>
<name>A0A261THJ9_9BORD</name>
<dbReference type="InterPro" id="IPR027417">
    <property type="entry name" value="P-loop_NTPase"/>
</dbReference>
<evidence type="ECO:0000313" key="9">
    <source>
        <dbReference type="Proteomes" id="UP000216913"/>
    </source>
</evidence>
<feature type="region of interest" description="Disordered" evidence="5">
    <location>
        <begin position="345"/>
        <end position="383"/>
    </location>
</feature>
<dbReference type="Pfam" id="PF11898">
    <property type="entry name" value="DUF3418"/>
    <property type="match status" value="1"/>
</dbReference>
<dbReference type="FunFam" id="3.40.50.300:FF:000575">
    <property type="entry name" value="ATP-dependent helicase hrpA"/>
    <property type="match status" value="1"/>
</dbReference>
<dbReference type="Pfam" id="PF00270">
    <property type="entry name" value="DEAD"/>
    <property type="match status" value="1"/>
</dbReference>
<evidence type="ECO:0000259" key="6">
    <source>
        <dbReference type="PROSITE" id="PS51192"/>
    </source>
</evidence>
<keyword evidence="9" id="KW-1185">Reference proteome</keyword>
<dbReference type="SMART" id="SM00487">
    <property type="entry name" value="DEXDc"/>
    <property type="match status" value="1"/>
</dbReference>
<dbReference type="GO" id="GO:0003724">
    <property type="term" value="F:RNA helicase activity"/>
    <property type="evidence" value="ECO:0007669"/>
    <property type="project" value="InterPro"/>
</dbReference>
<dbReference type="GO" id="GO:0016787">
    <property type="term" value="F:hydrolase activity"/>
    <property type="evidence" value="ECO:0007669"/>
    <property type="project" value="UniProtKB-KW"/>
</dbReference>
<feature type="compositionally biased region" description="Pro residues" evidence="5">
    <location>
        <begin position="29"/>
        <end position="40"/>
    </location>
</feature>
<evidence type="ECO:0000256" key="3">
    <source>
        <dbReference type="ARBA" id="ARBA00022806"/>
    </source>
</evidence>
<dbReference type="FunFam" id="1.20.120.1080:FF:000005">
    <property type="entry name" value="ATP-dependent helicase HrpA"/>
    <property type="match status" value="1"/>
</dbReference>
<dbReference type="InterPro" id="IPR024590">
    <property type="entry name" value="HrpA_C"/>
</dbReference>
<dbReference type="InterPro" id="IPR014001">
    <property type="entry name" value="Helicase_ATP-bd"/>
</dbReference>
<dbReference type="SMART" id="SM00490">
    <property type="entry name" value="HELICc"/>
    <property type="match status" value="1"/>
</dbReference>
<feature type="compositionally biased region" description="Basic and acidic residues" evidence="5">
    <location>
        <begin position="51"/>
        <end position="141"/>
    </location>
</feature>
<dbReference type="Pfam" id="PF00271">
    <property type="entry name" value="Helicase_C"/>
    <property type="match status" value="1"/>
</dbReference>
<feature type="domain" description="Helicase ATP-binding" evidence="6">
    <location>
        <begin position="162"/>
        <end position="325"/>
    </location>
</feature>
<keyword evidence="2" id="KW-0378">Hydrolase</keyword>
<keyword evidence="1" id="KW-0547">Nucleotide-binding</keyword>
<organism evidence="8 9">
    <name type="scientific">Bordetella genomosp. 5</name>
    <dbReference type="NCBI Taxonomy" id="1395608"/>
    <lineage>
        <taxon>Bacteria</taxon>
        <taxon>Pseudomonadati</taxon>
        <taxon>Pseudomonadota</taxon>
        <taxon>Betaproteobacteria</taxon>
        <taxon>Burkholderiales</taxon>
        <taxon>Alcaligenaceae</taxon>
        <taxon>Bordetella</taxon>
    </lineage>
</organism>
<dbReference type="GO" id="GO:0005524">
    <property type="term" value="F:ATP binding"/>
    <property type="evidence" value="ECO:0007669"/>
    <property type="project" value="UniProtKB-KW"/>
</dbReference>
<evidence type="ECO:0000256" key="4">
    <source>
        <dbReference type="ARBA" id="ARBA00022840"/>
    </source>
</evidence>
<protein>
    <submittedName>
        <fullName evidence="8">ATP-dependent RNA helicase HrpA</fullName>
    </submittedName>
</protein>
<dbReference type="Proteomes" id="UP000216913">
    <property type="component" value="Unassembled WGS sequence"/>
</dbReference>
<dbReference type="OrthoDB" id="9805617at2"/>
<evidence type="ECO:0000313" key="8">
    <source>
        <dbReference type="EMBL" id="OZI49126.1"/>
    </source>
</evidence>
<comment type="caution">
    <text evidence="8">The sequence shown here is derived from an EMBL/GenBank/DDBJ whole genome shotgun (WGS) entry which is preliminary data.</text>
</comment>
<feature type="domain" description="Helicase C-terminal" evidence="7">
    <location>
        <begin position="386"/>
        <end position="558"/>
    </location>
</feature>
<dbReference type="InterPro" id="IPR010222">
    <property type="entry name" value="RNA_helicase_HrpA"/>
</dbReference>
<dbReference type="PANTHER" id="PTHR18934:SF99">
    <property type="entry name" value="ATP-DEPENDENT RNA HELICASE DHX37-RELATED"/>
    <property type="match status" value="1"/>
</dbReference>
<dbReference type="PROSITE" id="PS51192">
    <property type="entry name" value="HELICASE_ATP_BIND_1"/>
    <property type="match status" value="1"/>
</dbReference>
<dbReference type="InterPro" id="IPR001650">
    <property type="entry name" value="Helicase_C-like"/>
</dbReference>
<dbReference type="SMART" id="SM00382">
    <property type="entry name" value="AAA"/>
    <property type="match status" value="1"/>
</dbReference>
<dbReference type="InterPro" id="IPR011545">
    <property type="entry name" value="DEAD/DEAH_box_helicase_dom"/>
</dbReference>
<proteinExistence type="predicted"/>
<dbReference type="SMART" id="SM00847">
    <property type="entry name" value="HA2"/>
    <property type="match status" value="1"/>
</dbReference>
<keyword evidence="4" id="KW-0067">ATP-binding</keyword>
<dbReference type="InterPro" id="IPR011709">
    <property type="entry name" value="DEAD-box_helicase_OB_fold"/>
</dbReference>
<dbReference type="RefSeq" id="WP_094800857.1">
    <property type="nucleotide sequence ID" value="NZ_NEVP01000008.1"/>
</dbReference>
<feature type="compositionally biased region" description="Basic and acidic residues" evidence="5">
    <location>
        <begin position="360"/>
        <end position="371"/>
    </location>
</feature>
<keyword evidence="3 8" id="KW-0347">Helicase</keyword>
<gene>
    <name evidence="8" type="ORF">CAL25_13855</name>
</gene>
<feature type="region of interest" description="Disordered" evidence="5">
    <location>
        <begin position="1"/>
        <end position="147"/>
    </location>
</feature>
<accession>A0A261THJ9</accession>
<dbReference type="PROSITE" id="PS51194">
    <property type="entry name" value="HELICASE_CTER"/>
    <property type="match status" value="1"/>
</dbReference>
<dbReference type="EMBL" id="NEVP01000008">
    <property type="protein sequence ID" value="OZI49126.1"/>
    <property type="molecule type" value="Genomic_DNA"/>
</dbReference>
<evidence type="ECO:0000256" key="2">
    <source>
        <dbReference type="ARBA" id="ARBA00022801"/>
    </source>
</evidence>
<evidence type="ECO:0000259" key="7">
    <source>
        <dbReference type="PROSITE" id="PS51194"/>
    </source>
</evidence>
<dbReference type="InterPro" id="IPR007502">
    <property type="entry name" value="Helicase-assoc_dom"/>
</dbReference>
<dbReference type="CDD" id="cd17989">
    <property type="entry name" value="DEXHc_HrpA"/>
    <property type="match status" value="1"/>
</dbReference>
<dbReference type="CDD" id="cd18791">
    <property type="entry name" value="SF2_C_RHA"/>
    <property type="match status" value="1"/>
</dbReference>